<dbReference type="EMBL" id="GBRH01163390">
    <property type="protein sequence ID" value="JAE34506.1"/>
    <property type="molecule type" value="Transcribed_RNA"/>
</dbReference>
<sequence>MELNVYNSICHMNLQQQQQQNI</sequence>
<accession>A0A0A9HI29</accession>
<name>A0A0A9HI29_ARUDO</name>
<dbReference type="AlphaFoldDB" id="A0A0A9HI29"/>
<organism evidence="1">
    <name type="scientific">Arundo donax</name>
    <name type="common">Giant reed</name>
    <name type="synonym">Donax arundinaceus</name>
    <dbReference type="NCBI Taxonomy" id="35708"/>
    <lineage>
        <taxon>Eukaryota</taxon>
        <taxon>Viridiplantae</taxon>
        <taxon>Streptophyta</taxon>
        <taxon>Embryophyta</taxon>
        <taxon>Tracheophyta</taxon>
        <taxon>Spermatophyta</taxon>
        <taxon>Magnoliopsida</taxon>
        <taxon>Liliopsida</taxon>
        <taxon>Poales</taxon>
        <taxon>Poaceae</taxon>
        <taxon>PACMAD clade</taxon>
        <taxon>Arundinoideae</taxon>
        <taxon>Arundineae</taxon>
        <taxon>Arundo</taxon>
    </lineage>
</organism>
<evidence type="ECO:0000313" key="1">
    <source>
        <dbReference type="EMBL" id="JAE34506.1"/>
    </source>
</evidence>
<reference evidence="1" key="2">
    <citation type="journal article" date="2015" name="Data Brief">
        <title>Shoot transcriptome of the giant reed, Arundo donax.</title>
        <authorList>
            <person name="Barrero R.A."/>
            <person name="Guerrero F.D."/>
            <person name="Moolhuijzen P."/>
            <person name="Goolsby J.A."/>
            <person name="Tidwell J."/>
            <person name="Bellgard S.E."/>
            <person name="Bellgard M.I."/>
        </authorList>
    </citation>
    <scope>NUCLEOTIDE SEQUENCE</scope>
    <source>
        <tissue evidence="1">Shoot tissue taken approximately 20 cm above the soil surface</tissue>
    </source>
</reference>
<reference evidence="1" key="1">
    <citation type="submission" date="2014-09" db="EMBL/GenBank/DDBJ databases">
        <authorList>
            <person name="Magalhaes I.L.F."/>
            <person name="Oliveira U."/>
            <person name="Santos F.R."/>
            <person name="Vidigal T.H.D.A."/>
            <person name="Brescovit A.D."/>
            <person name="Santos A.J."/>
        </authorList>
    </citation>
    <scope>NUCLEOTIDE SEQUENCE</scope>
    <source>
        <tissue evidence="1">Shoot tissue taken approximately 20 cm above the soil surface</tissue>
    </source>
</reference>
<proteinExistence type="predicted"/>
<protein>
    <submittedName>
        <fullName evidence="1">Uncharacterized protein</fullName>
    </submittedName>
</protein>